<dbReference type="PANTHER" id="PTHR42878">
    <property type="entry name" value="TWO-COMPONENT HISTIDINE KINASE"/>
    <property type="match status" value="1"/>
</dbReference>
<dbReference type="GO" id="GO:0007234">
    <property type="term" value="P:osmosensory signaling via phosphorelay pathway"/>
    <property type="evidence" value="ECO:0007669"/>
    <property type="project" value="TreeGrafter"/>
</dbReference>
<evidence type="ECO:0000256" key="1">
    <source>
        <dbReference type="ARBA" id="ARBA00000085"/>
    </source>
</evidence>
<keyword evidence="8" id="KW-1185">Reference proteome</keyword>
<feature type="domain" description="Histidine kinase" evidence="6">
    <location>
        <begin position="1"/>
        <end position="105"/>
    </location>
</feature>
<dbReference type="EMBL" id="OUUY01000082">
    <property type="protein sequence ID" value="SPQ00885.1"/>
    <property type="molecule type" value="Genomic_DNA"/>
</dbReference>
<evidence type="ECO:0000259" key="6">
    <source>
        <dbReference type="PROSITE" id="PS50109"/>
    </source>
</evidence>
<evidence type="ECO:0000313" key="7">
    <source>
        <dbReference type="EMBL" id="SPQ00885.1"/>
    </source>
</evidence>
<evidence type="ECO:0000256" key="5">
    <source>
        <dbReference type="ARBA" id="ARBA00022777"/>
    </source>
</evidence>
<dbReference type="PANTHER" id="PTHR42878:SF15">
    <property type="entry name" value="BACTERIOPHYTOCHROME"/>
    <property type="match status" value="1"/>
</dbReference>
<gene>
    <name evidence="7" type="ORF">NBG4_360024</name>
</gene>
<evidence type="ECO:0000256" key="4">
    <source>
        <dbReference type="ARBA" id="ARBA00022679"/>
    </source>
</evidence>
<dbReference type="EC" id="2.7.13.3" evidence="2"/>
<evidence type="ECO:0000256" key="3">
    <source>
        <dbReference type="ARBA" id="ARBA00022553"/>
    </source>
</evidence>
<dbReference type="SUPFAM" id="SSF55874">
    <property type="entry name" value="ATPase domain of HSP90 chaperone/DNA topoisomerase II/histidine kinase"/>
    <property type="match status" value="1"/>
</dbReference>
<dbReference type="GO" id="GO:0030295">
    <property type="term" value="F:protein kinase activator activity"/>
    <property type="evidence" value="ECO:0007669"/>
    <property type="project" value="TreeGrafter"/>
</dbReference>
<keyword evidence="4 7" id="KW-0808">Transferase</keyword>
<dbReference type="PRINTS" id="PR00344">
    <property type="entry name" value="BCTRLSENSOR"/>
</dbReference>
<dbReference type="Gene3D" id="3.30.565.10">
    <property type="entry name" value="Histidine kinase-like ATPase, C-terminal domain"/>
    <property type="match status" value="1"/>
</dbReference>
<accession>A0A2U3QHP4</accession>
<proteinExistence type="predicted"/>
<protein>
    <recommendedName>
        <fullName evidence="2">histidine kinase</fullName>
        <ecNumber evidence="2">2.7.13.3</ecNumber>
    </recommendedName>
</protein>
<dbReference type="SMART" id="SM00387">
    <property type="entry name" value="HATPase_c"/>
    <property type="match status" value="1"/>
</dbReference>
<dbReference type="InterPro" id="IPR005467">
    <property type="entry name" value="His_kinase_dom"/>
</dbReference>
<dbReference type="InterPro" id="IPR003594">
    <property type="entry name" value="HATPase_dom"/>
</dbReference>
<evidence type="ECO:0000313" key="8">
    <source>
        <dbReference type="Proteomes" id="UP000245125"/>
    </source>
</evidence>
<dbReference type="FunFam" id="3.30.565.10:FF:000006">
    <property type="entry name" value="Sensor histidine kinase WalK"/>
    <property type="match status" value="1"/>
</dbReference>
<keyword evidence="5 7" id="KW-0418">Kinase</keyword>
<dbReference type="PROSITE" id="PS50109">
    <property type="entry name" value="HIS_KIN"/>
    <property type="match status" value="1"/>
</dbReference>
<name>A0A2U3QHP4_9BACT</name>
<dbReference type="GO" id="GO:0000156">
    <property type="term" value="F:phosphorelay response regulator activity"/>
    <property type="evidence" value="ECO:0007669"/>
    <property type="project" value="TreeGrafter"/>
</dbReference>
<comment type="catalytic activity">
    <reaction evidence="1">
        <text>ATP + protein L-histidine = ADP + protein N-phospho-L-histidine.</text>
        <dbReference type="EC" id="2.7.13.3"/>
    </reaction>
</comment>
<dbReference type="GO" id="GO:0004673">
    <property type="term" value="F:protein histidine kinase activity"/>
    <property type="evidence" value="ECO:0007669"/>
    <property type="project" value="UniProtKB-EC"/>
</dbReference>
<evidence type="ECO:0000256" key="2">
    <source>
        <dbReference type="ARBA" id="ARBA00012438"/>
    </source>
</evidence>
<dbReference type="InterPro" id="IPR036890">
    <property type="entry name" value="HATPase_C_sf"/>
</dbReference>
<organism evidence="7 8">
    <name type="scientific">Candidatus Sulfobium mesophilum</name>
    <dbReference type="NCBI Taxonomy" id="2016548"/>
    <lineage>
        <taxon>Bacteria</taxon>
        <taxon>Pseudomonadati</taxon>
        <taxon>Nitrospirota</taxon>
        <taxon>Nitrospiria</taxon>
        <taxon>Nitrospirales</taxon>
        <taxon>Nitrospiraceae</taxon>
        <taxon>Candidatus Sulfobium</taxon>
    </lineage>
</organism>
<dbReference type="Pfam" id="PF02518">
    <property type="entry name" value="HATPase_c"/>
    <property type="match status" value="1"/>
</dbReference>
<dbReference type="Proteomes" id="UP000245125">
    <property type="component" value="Unassembled WGS sequence"/>
</dbReference>
<dbReference type="InterPro" id="IPR050351">
    <property type="entry name" value="BphY/WalK/GraS-like"/>
</dbReference>
<dbReference type="InterPro" id="IPR004358">
    <property type="entry name" value="Sig_transdc_His_kin-like_C"/>
</dbReference>
<sequence length="105" mass="11803">MQIVLTNLLGNAWKFTSKTESARIEFGAAKKDGKTVYYVRDNGAGFNPQYMEKIFWPFQRLHSESEFEGTGIGLTIVERIAHRHGGRVWAEGEVGKGATIYFTMG</sequence>
<keyword evidence="3" id="KW-0597">Phosphoprotein</keyword>
<reference evidence="8" key="1">
    <citation type="submission" date="2018-03" db="EMBL/GenBank/DDBJ databases">
        <authorList>
            <person name="Zecchin S."/>
        </authorList>
    </citation>
    <scope>NUCLEOTIDE SEQUENCE [LARGE SCALE GENOMIC DNA]</scope>
</reference>
<dbReference type="AlphaFoldDB" id="A0A2U3QHP4"/>